<feature type="compositionally biased region" description="Polar residues" evidence="1">
    <location>
        <begin position="91"/>
        <end position="109"/>
    </location>
</feature>
<dbReference type="Proteomes" id="UP001302367">
    <property type="component" value="Chromosome 4"/>
</dbReference>
<reference evidence="2 3" key="1">
    <citation type="submission" date="2023-09" db="EMBL/GenBank/DDBJ databases">
        <title>Complete-Gapless Cercospora beticola genome.</title>
        <authorList>
            <person name="Wyatt N.A."/>
            <person name="Spanner R.E."/>
            <person name="Bolton M.D."/>
        </authorList>
    </citation>
    <scope>NUCLEOTIDE SEQUENCE [LARGE SCALE GENOMIC DNA]</scope>
    <source>
        <strain evidence="2">Cb09-40</strain>
    </source>
</reference>
<sequence length="264" mass="29900">MAPALWTTHDLQLLLQGRAALMPGHTGQMAYKEIIPLLRSLRTNRACRIKVHNCLHKDPSVYPRFRDIIDFYLPSLSALERPRKPAKPKTSGKSQARQNAQASMQSQGNIAGAVNTVQQEDSEEEPEDPEEEPEDSEKQPEDSEEKPESSQPAQQHEKEAKNEEDEVDDVEMEDPSLPSYLTILEECLDECHFIEKKPPASGVIPGFGLFLEAKVEGRDVPFFHAVEAHCRGLHAVEKTRKLTAREKMRLWELRQAAGELEYSH</sequence>
<feature type="region of interest" description="Disordered" evidence="1">
    <location>
        <begin position="80"/>
        <end position="173"/>
    </location>
</feature>
<proteinExistence type="predicted"/>
<feature type="compositionally biased region" description="Acidic residues" evidence="1">
    <location>
        <begin position="162"/>
        <end position="173"/>
    </location>
</feature>
<evidence type="ECO:0000256" key="1">
    <source>
        <dbReference type="SAM" id="MobiDB-lite"/>
    </source>
</evidence>
<evidence type="ECO:0000313" key="2">
    <source>
        <dbReference type="EMBL" id="WPB01668.1"/>
    </source>
</evidence>
<evidence type="ECO:0000313" key="3">
    <source>
        <dbReference type="Proteomes" id="UP001302367"/>
    </source>
</evidence>
<dbReference type="RefSeq" id="XP_023452388.2">
    <property type="nucleotide sequence ID" value="XM_023597133.2"/>
</dbReference>
<protein>
    <submittedName>
        <fullName evidence="2">Uncharacterized protein</fullName>
    </submittedName>
</protein>
<accession>A0ABZ0NQ52</accession>
<gene>
    <name evidence="2" type="ORF">RHO25_006298</name>
</gene>
<dbReference type="GeneID" id="35428234"/>
<name>A0ABZ0NQ52_CERBT</name>
<organism evidence="2 3">
    <name type="scientific">Cercospora beticola</name>
    <name type="common">Sugarbeet leaf spot fungus</name>
    <dbReference type="NCBI Taxonomy" id="122368"/>
    <lineage>
        <taxon>Eukaryota</taxon>
        <taxon>Fungi</taxon>
        <taxon>Dikarya</taxon>
        <taxon>Ascomycota</taxon>
        <taxon>Pezizomycotina</taxon>
        <taxon>Dothideomycetes</taxon>
        <taxon>Dothideomycetidae</taxon>
        <taxon>Mycosphaerellales</taxon>
        <taxon>Mycosphaerellaceae</taxon>
        <taxon>Cercospora</taxon>
    </lineage>
</organism>
<dbReference type="EMBL" id="CP134187">
    <property type="protein sequence ID" value="WPB01668.1"/>
    <property type="molecule type" value="Genomic_DNA"/>
</dbReference>
<keyword evidence="3" id="KW-1185">Reference proteome</keyword>
<feature type="compositionally biased region" description="Acidic residues" evidence="1">
    <location>
        <begin position="120"/>
        <end position="135"/>
    </location>
</feature>